<sequence>MQWTTKKEAYSNFRKGFLISDSIWFSLDKNGKKCLMVSVLDICGHYMERLPLIES</sequence>
<dbReference type="Proteomes" id="UP001206925">
    <property type="component" value="Unassembled WGS sequence"/>
</dbReference>
<organism evidence="1 2">
    <name type="scientific">Ambrosia artemisiifolia</name>
    <name type="common">Common ragweed</name>
    <dbReference type="NCBI Taxonomy" id="4212"/>
    <lineage>
        <taxon>Eukaryota</taxon>
        <taxon>Viridiplantae</taxon>
        <taxon>Streptophyta</taxon>
        <taxon>Embryophyta</taxon>
        <taxon>Tracheophyta</taxon>
        <taxon>Spermatophyta</taxon>
        <taxon>Magnoliopsida</taxon>
        <taxon>eudicotyledons</taxon>
        <taxon>Gunneridae</taxon>
        <taxon>Pentapetalae</taxon>
        <taxon>asterids</taxon>
        <taxon>campanulids</taxon>
        <taxon>Asterales</taxon>
        <taxon>Asteraceae</taxon>
        <taxon>Asteroideae</taxon>
        <taxon>Heliantheae alliance</taxon>
        <taxon>Heliantheae</taxon>
        <taxon>Ambrosia</taxon>
    </lineage>
</organism>
<accession>A0AAD5CIT2</accession>
<dbReference type="EMBL" id="JAMZMK010008215">
    <property type="protein sequence ID" value="KAI7741321.1"/>
    <property type="molecule type" value="Genomic_DNA"/>
</dbReference>
<evidence type="ECO:0000313" key="2">
    <source>
        <dbReference type="Proteomes" id="UP001206925"/>
    </source>
</evidence>
<name>A0AAD5CIT2_AMBAR</name>
<evidence type="ECO:0000313" key="1">
    <source>
        <dbReference type="EMBL" id="KAI7741321.1"/>
    </source>
</evidence>
<gene>
    <name evidence="1" type="ORF">M8C21_024843</name>
</gene>
<keyword evidence="2" id="KW-1185">Reference proteome</keyword>
<dbReference type="AlphaFoldDB" id="A0AAD5CIT2"/>
<comment type="caution">
    <text evidence="1">The sequence shown here is derived from an EMBL/GenBank/DDBJ whole genome shotgun (WGS) entry which is preliminary data.</text>
</comment>
<feature type="non-terminal residue" evidence="1">
    <location>
        <position position="55"/>
    </location>
</feature>
<reference evidence="1" key="1">
    <citation type="submission" date="2022-06" db="EMBL/GenBank/DDBJ databases">
        <title>Uncovering the hologenomic basis of an extraordinary plant invasion.</title>
        <authorList>
            <person name="Bieker V.C."/>
            <person name="Martin M.D."/>
            <person name="Gilbert T."/>
            <person name="Hodgins K."/>
            <person name="Battlay P."/>
            <person name="Petersen B."/>
            <person name="Wilson J."/>
        </authorList>
    </citation>
    <scope>NUCLEOTIDE SEQUENCE</scope>
    <source>
        <strain evidence="1">AA19_3_7</strain>
        <tissue evidence="1">Leaf</tissue>
    </source>
</reference>
<protein>
    <submittedName>
        <fullName evidence="1">Uncharacterized protein</fullName>
    </submittedName>
</protein>
<proteinExistence type="predicted"/>